<evidence type="ECO:0000313" key="1">
    <source>
        <dbReference type="EMBL" id="KAK3237209.1"/>
    </source>
</evidence>
<comment type="caution">
    <text evidence="1">The sequence shown here is derived from an EMBL/GenBank/DDBJ whole genome shotgun (WGS) entry which is preliminary data.</text>
</comment>
<accession>A0AAE0BJM3</accession>
<dbReference type="EMBL" id="LGRX02034676">
    <property type="protein sequence ID" value="KAK3237209.1"/>
    <property type="molecule type" value="Genomic_DNA"/>
</dbReference>
<sequence length="89" mass="9425">MWWSHAVADVVDAEGVAAWVVARRADDLRQLVGACGGHRADVVHAGVAAWVVARRADDLRQMVGACGGHRADVVDAEGAVAWVVARGLW</sequence>
<evidence type="ECO:0000313" key="2">
    <source>
        <dbReference type="Proteomes" id="UP001190700"/>
    </source>
</evidence>
<gene>
    <name evidence="1" type="ORF">CYMTET_52699</name>
</gene>
<dbReference type="Proteomes" id="UP001190700">
    <property type="component" value="Unassembled WGS sequence"/>
</dbReference>
<proteinExistence type="predicted"/>
<name>A0AAE0BJM3_9CHLO</name>
<protein>
    <submittedName>
        <fullName evidence="1">Uncharacterized protein</fullName>
    </submittedName>
</protein>
<dbReference type="AlphaFoldDB" id="A0AAE0BJM3"/>
<reference evidence="1 2" key="1">
    <citation type="journal article" date="2015" name="Genome Biol. Evol.">
        <title>Comparative Genomics of a Bacterivorous Green Alga Reveals Evolutionary Causalities and Consequences of Phago-Mixotrophic Mode of Nutrition.</title>
        <authorList>
            <person name="Burns J.A."/>
            <person name="Paasch A."/>
            <person name="Narechania A."/>
            <person name="Kim E."/>
        </authorList>
    </citation>
    <scope>NUCLEOTIDE SEQUENCE [LARGE SCALE GENOMIC DNA]</scope>
    <source>
        <strain evidence="1 2">PLY_AMNH</strain>
    </source>
</reference>
<keyword evidence="2" id="KW-1185">Reference proteome</keyword>
<organism evidence="1 2">
    <name type="scientific">Cymbomonas tetramitiformis</name>
    <dbReference type="NCBI Taxonomy" id="36881"/>
    <lineage>
        <taxon>Eukaryota</taxon>
        <taxon>Viridiplantae</taxon>
        <taxon>Chlorophyta</taxon>
        <taxon>Pyramimonadophyceae</taxon>
        <taxon>Pyramimonadales</taxon>
        <taxon>Pyramimonadaceae</taxon>
        <taxon>Cymbomonas</taxon>
    </lineage>
</organism>